<dbReference type="EMBL" id="FNSO01000004">
    <property type="protein sequence ID" value="SEC09014.1"/>
    <property type="molecule type" value="Genomic_DNA"/>
</dbReference>
<accession>A0A1H4PP27</accession>
<protein>
    <submittedName>
        <fullName evidence="1">Uncharacterized protein</fullName>
    </submittedName>
</protein>
<sequence>MVAARPGDGEPPHRSSGLRVTCEAVRTPGGWRFGAMTAALAWAQER</sequence>
<organism evidence="1 2">
    <name type="scientific">Amycolatopsis tolypomycina</name>
    <dbReference type="NCBI Taxonomy" id="208445"/>
    <lineage>
        <taxon>Bacteria</taxon>
        <taxon>Bacillati</taxon>
        <taxon>Actinomycetota</taxon>
        <taxon>Actinomycetes</taxon>
        <taxon>Pseudonocardiales</taxon>
        <taxon>Pseudonocardiaceae</taxon>
        <taxon>Amycolatopsis</taxon>
    </lineage>
</organism>
<proteinExistence type="predicted"/>
<evidence type="ECO:0000313" key="2">
    <source>
        <dbReference type="Proteomes" id="UP000199622"/>
    </source>
</evidence>
<name>A0A1H4PP27_9PSEU</name>
<evidence type="ECO:0000313" key="1">
    <source>
        <dbReference type="EMBL" id="SEC09014.1"/>
    </source>
</evidence>
<dbReference type="Proteomes" id="UP000199622">
    <property type="component" value="Unassembled WGS sequence"/>
</dbReference>
<reference evidence="2" key="1">
    <citation type="submission" date="2016-10" db="EMBL/GenBank/DDBJ databases">
        <authorList>
            <person name="Varghese N."/>
            <person name="Submissions S."/>
        </authorList>
    </citation>
    <scope>NUCLEOTIDE SEQUENCE [LARGE SCALE GENOMIC DNA]</scope>
    <source>
        <strain evidence="2">DSM 44544</strain>
    </source>
</reference>
<keyword evidence="2" id="KW-1185">Reference proteome</keyword>
<dbReference type="AlphaFoldDB" id="A0A1H4PP27"/>
<gene>
    <name evidence="1" type="ORF">SAMN04489727_2519</name>
</gene>